<name>A0AAW8Q053_VIBPH</name>
<gene>
    <name evidence="1" type="ORF">QX249_10955</name>
</gene>
<protein>
    <submittedName>
        <fullName evidence="1">Uncharacterized protein</fullName>
    </submittedName>
</protein>
<evidence type="ECO:0000313" key="2">
    <source>
        <dbReference type="Proteomes" id="UP001253193"/>
    </source>
</evidence>
<dbReference type="RefSeq" id="WP_311020040.1">
    <property type="nucleotide sequence ID" value="NZ_JAUHGG010000003.1"/>
</dbReference>
<reference evidence="1" key="1">
    <citation type="submission" date="2023-06" db="EMBL/GenBank/DDBJ databases">
        <title>Genomic Diversity of Vibrio spp. and Metagenomic Analysis of Pathogens in Florida Gulf Coastal Waters Following Hurricane Ian.</title>
        <authorList>
            <person name="Brumfield K.D."/>
        </authorList>
    </citation>
    <scope>NUCLEOTIDE SEQUENCE</scope>
    <source>
        <strain evidence="1">WBS2B-138</strain>
    </source>
</reference>
<dbReference type="Proteomes" id="UP001253193">
    <property type="component" value="Unassembled WGS sequence"/>
</dbReference>
<sequence>MLFELNGLASIKNIQVINPSFAKAQVAFFDKSYSGDKEYTNSGVRWLELNQEDSQYLISLGDSAINSLVEISANAVTSDCENHYQNYKARVFQILGGQQASEAVQNKVVTMRGVGTIRSVKVLSENFVKVFVINSTKQGDKEIKSSRWLNLGGKKSKFFAERGAGLIGAKLQFKAKANTTKQENEGEQARYFDNYDVIDSDIVKWVEQAQ</sequence>
<evidence type="ECO:0000313" key="1">
    <source>
        <dbReference type="EMBL" id="MDS1821181.1"/>
    </source>
</evidence>
<comment type="caution">
    <text evidence="1">The sequence shown here is derived from an EMBL/GenBank/DDBJ whole genome shotgun (WGS) entry which is preliminary data.</text>
</comment>
<organism evidence="1 2">
    <name type="scientific">Vibrio parahaemolyticus</name>
    <dbReference type="NCBI Taxonomy" id="670"/>
    <lineage>
        <taxon>Bacteria</taxon>
        <taxon>Pseudomonadati</taxon>
        <taxon>Pseudomonadota</taxon>
        <taxon>Gammaproteobacteria</taxon>
        <taxon>Vibrionales</taxon>
        <taxon>Vibrionaceae</taxon>
        <taxon>Vibrio</taxon>
    </lineage>
</organism>
<proteinExistence type="predicted"/>
<dbReference type="EMBL" id="JAUHGG010000003">
    <property type="protein sequence ID" value="MDS1821181.1"/>
    <property type="molecule type" value="Genomic_DNA"/>
</dbReference>
<dbReference type="AlphaFoldDB" id="A0AAW8Q053"/>
<accession>A0AAW8Q053</accession>